<organism evidence="1">
    <name type="scientific">uncultured Caudovirales phage</name>
    <dbReference type="NCBI Taxonomy" id="2100421"/>
    <lineage>
        <taxon>Viruses</taxon>
        <taxon>Duplodnaviria</taxon>
        <taxon>Heunggongvirae</taxon>
        <taxon>Uroviricota</taxon>
        <taxon>Caudoviricetes</taxon>
        <taxon>Peduoviridae</taxon>
        <taxon>Maltschvirus</taxon>
        <taxon>Maltschvirus maltsch</taxon>
    </lineage>
</organism>
<evidence type="ECO:0000313" key="1">
    <source>
        <dbReference type="EMBL" id="CAB4138472.1"/>
    </source>
</evidence>
<protein>
    <submittedName>
        <fullName evidence="1">Uncharacterized protein</fullName>
    </submittedName>
</protein>
<dbReference type="EMBL" id="LR796345">
    <property type="protein sequence ID" value="CAB4138472.1"/>
    <property type="molecule type" value="Genomic_DNA"/>
</dbReference>
<gene>
    <name evidence="1" type="ORF">UFOVP331_59</name>
</gene>
<name>A0A6J5LX71_9CAUD</name>
<accession>A0A6J5LX71</accession>
<reference evidence="1" key="1">
    <citation type="submission" date="2020-04" db="EMBL/GenBank/DDBJ databases">
        <authorList>
            <person name="Chiriac C."/>
            <person name="Salcher M."/>
            <person name="Ghai R."/>
            <person name="Kavagutti S V."/>
        </authorList>
    </citation>
    <scope>NUCLEOTIDE SEQUENCE</scope>
</reference>
<sequence length="84" mass="9969">MPSFYTEDIDIEVDEFLENCSPKEIKEAVDWLQEDGQLDYGFNITGRESINERMFLESLFKIKDNWIGLSKEEEDIILNISKRF</sequence>
<proteinExistence type="predicted"/>